<comment type="caution">
    <text evidence="1">The sequence shown here is derived from an EMBL/GenBank/DDBJ whole genome shotgun (WGS) entry which is preliminary data.</text>
</comment>
<evidence type="ECO:0000313" key="1">
    <source>
        <dbReference type="EMBL" id="KAJ3609084.1"/>
    </source>
</evidence>
<feature type="non-terminal residue" evidence="1">
    <location>
        <position position="65"/>
    </location>
</feature>
<dbReference type="AlphaFoldDB" id="A0A9Q0IS81"/>
<name>A0A9Q0IS81_9TELE</name>
<keyword evidence="2" id="KW-1185">Reference proteome</keyword>
<proteinExistence type="predicted"/>
<gene>
    <name evidence="1" type="ORF">NHX12_023611</name>
</gene>
<dbReference type="EMBL" id="JANIIK010000039">
    <property type="protein sequence ID" value="KAJ3609084.1"/>
    <property type="molecule type" value="Genomic_DNA"/>
</dbReference>
<evidence type="ECO:0000313" key="2">
    <source>
        <dbReference type="Proteomes" id="UP001148018"/>
    </source>
</evidence>
<reference evidence="1" key="1">
    <citation type="submission" date="2022-07" db="EMBL/GenBank/DDBJ databases">
        <title>Chromosome-level genome of Muraenolepis orangiensis.</title>
        <authorList>
            <person name="Kim J."/>
        </authorList>
    </citation>
    <scope>NUCLEOTIDE SEQUENCE</scope>
    <source>
        <strain evidence="1">KU_S4_2022</strain>
        <tissue evidence="1">Muscle</tissue>
    </source>
</reference>
<accession>A0A9Q0IS81</accession>
<sequence>ARNRLLLRCSKCGLISSSAMSSCTANNAMASKCPNVSYCGQCAFLRRAASLPPTPPPCAPRGAGT</sequence>
<organism evidence="1 2">
    <name type="scientific">Muraenolepis orangiensis</name>
    <name type="common">Patagonian moray cod</name>
    <dbReference type="NCBI Taxonomy" id="630683"/>
    <lineage>
        <taxon>Eukaryota</taxon>
        <taxon>Metazoa</taxon>
        <taxon>Chordata</taxon>
        <taxon>Craniata</taxon>
        <taxon>Vertebrata</taxon>
        <taxon>Euteleostomi</taxon>
        <taxon>Actinopterygii</taxon>
        <taxon>Neopterygii</taxon>
        <taxon>Teleostei</taxon>
        <taxon>Neoteleostei</taxon>
        <taxon>Acanthomorphata</taxon>
        <taxon>Zeiogadaria</taxon>
        <taxon>Gadariae</taxon>
        <taxon>Gadiformes</taxon>
        <taxon>Muraenolepidoidei</taxon>
        <taxon>Muraenolepididae</taxon>
        <taxon>Muraenolepis</taxon>
    </lineage>
</organism>
<dbReference type="Proteomes" id="UP001148018">
    <property type="component" value="Unassembled WGS sequence"/>
</dbReference>
<feature type="non-terminal residue" evidence="1">
    <location>
        <position position="1"/>
    </location>
</feature>
<protein>
    <submittedName>
        <fullName evidence="1">Uncharacterized protein</fullName>
    </submittedName>
</protein>